<accession>A0AA38MB08</accession>
<feature type="compositionally biased region" description="Polar residues" evidence="1">
    <location>
        <begin position="152"/>
        <end position="161"/>
    </location>
</feature>
<feature type="region of interest" description="Disordered" evidence="1">
    <location>
        <begin position="1103"/>
        <end position="1172"/>
    </location>
</feature>
<feature type="compositionally biased region" description="Basic and acidic residues" evidence="1">
    <location>
        <begin position="1120"/>
        <end position="1131"/>
    </location>
</feature>
<feature type="compositionally biased region" description="Low complexity" evidence="1">
    <location>
        <begin position="57"/>
        <end position="71"/>
    </location>
</feature>
<feature type="compositionally biased region" description="Pro residues" evidence="1">
    <location>
        <begin position="863"/>
        <end position="884"/>
    </location>
</feature>
<dbReference type="GO" id="GO:0000226">
    <property type="term" value="P:microtubule cytoskeleton organization"/>
    <property type="evidence" value="ECO:0007669"/>
    <property type="project" value="TreeGrafter"/>
</dbReference>
<feature type="compositionally biased region" description="Basic and acidic residues" evidence="1">
    <location>
        <begin position="297"/>
        <end position="332"/>
    </location>
</feature>
<feature type="compositionally biased region" description="Low complexity" evidence="1">
    <location>
        <begin position="828"/>
        <end position="837"/>
    </location>
</feature>
<dbReference type="Pfam" id="PF15244">
    <property type="entry name" value="HSD3"/>
    <property type="match status" value="1"/>
</dbReference>
<feature type="compositionally biased region" description="Basic and acidic residues" evidence="1">
    <location>
        <begin position="398"/>
        <end position="413"/>
    </location>
</feature>
<feature type="region of interest" description="Disordered" evidence="1">
    <location>
        <begin position="943"/>
        <end position="993"/>
    </location>
</feature>
<dbReference type="Proteomes" id="UP001168821">
    <property type="component" value="Unassembled WGS sequence"/>
</dbReference>
<feature type="region of interest" description="Disordered" evidence="1">
    <location>
        <begin position="828"/>
        <end position="901"/>
    </location>
</feature>
<feature type="compositionally biased region" description="Basic and acidic residues" evidence="1">
    <location>
        <begin position="710"/>
        <end position="731"/>
    </location>
</feature>
<dbReference type="PANTHER" id="PTHR14917:SF4">
    <property type="entry name" value="SPERMATOGENESIS-ASSOCIATED 7"/>
    <property type="match status" value="1"/>
</dbReference>
<feature type="region of interest" description="Disordered" evidence="1">
    <location>
        <begin position="702"/>
        <end position="810"/>
    </location>
</feature>
<reference evidence="2" key="1">
    <citation type="journal article" date="2023" name="G3 (Bethesda)">
        <title>Whole genome assemblies of Zophobas morio and Tenebrio molitor.</title>
        <authorList>
            <person name="Kaur S."/>
            <person name="Stinson S.A."/>
            <person name="diCenzo G.C."/>
        </authorList>
    </citation>
    <scope>NUCLEOTIDE SEQUENCE</scope>
    <source>
        <strain evidence="2">QUZm001</strain>
    </source>
</reference>
<feature type="region of interest" description="Disordered" evidence="1">
    <location>
        <begin position="1014"/>
        <end position="1033"/>
    </location>
</feature>
<feature type="compositionally biased region" description="Polar residues" evidence="1">
    <location>
        <begin position="363"/>
        <end position="391"/>
    </location>
</feature>
<dbReference type="EMBL" id="JALNTZ010000006">
    <property type="protein sequence ID" value="KAJ3649808.1"/>
    <property type="molecule type" value="Genomic_DNA"/>
</dbReference>
<evidence type="ECO:0000256" key="1">
    <source>
        <dbReference type="SAM" id="MobiDB-lite"/>
    </source>
</evidence>
<feature type="compositionally biased region" description="Basic and acidic residues" evidence="1">
    <location>
        <begin position="981"/>
        <end position="993"/>
    </location>
</feature>
<feature type="region of interest" description="Disordered" evidence="1">
    <location>
        <begin position="52"/>
        <end position="71"/>
    </location>
</feature>
<comment type="caution">
    <text evidence="2">The sequence shown here is derived from an EMBL/GenBank/DDBJ whole genome shotgun (WGS) entry which is preliminary data.</text>
</comment>
<gene>
    <name evidence="2" type="ORF">Zmor_021528</name>
</gene>
<feature type="region of interest" description="Disordered" evidence="1">
    <location>
        <begin position="632"/>
        <end position="679"/>
    </location>
</feature>
<protein>
    <submittedName>
        <fullName evidence="2">Uncharacterized protein</fullName>
    </submittedName>
</protein>
<organism evidence="2 3">
    <name type="scientific">Zophobas morio</name>
    <dbReference type="NCBI Taxonomy" id="2755281"/>
    <lineage>
        <taxon>Eukaryota</taxon>
        <taxon>Metazoa</taxon>
        <taxon>Ecdysozoa</taxon>
        <taxon>Arthropoda</taxon>
        <taxon>Hexapoda</taxon>
        <taxon>Insecta</taxon>
        <taxon>Pterygota</taxon>
        <taxon>Neoptera</taxon>
        <taxon>Endopterygota</taxon>
        <taxon>Coleoptera</taxon>
        <taxon>Polyphaga</taxon>
        <taxon>Cucujiformia</taxon>
        <taxon>Tenebrionidae</taxon>
        <taxon>Zophobas</taxon>
    </lineage>
</organism>
<feature type="compositionally biased region" description="Polar residues" evidence="1">
    <location>
        <begin position="169"/>
        <end position="178"/>
    </location>
</feature>
<dbReference type="GO" id="GO:0036064">
    <property type="term" value="C:ciliary basal body"/>
    <property type="evidence" value="ECO:0007669"/>
    <property type="project" value="TreeGrafter"/>
</dbReference>
<dbReference type="AlphaFoldDB" id="A0AA38MB08"/>
<feature type="region of interest" description="Disordered" evidence="1">
    <location>
        <begin position="425"/>
        <end position="476"/>
    </location>
</feature>
<feature type="compositionally biased region" description="Basic and acidic residues" evidence="1">
    <location>
        <begin position="140"/>
        <end position="151"/>
    </location>
</feature>
<feature type="compositionally biased region" description="Basic and acidic residues" evidence="1">
    <location>
        <begin position="770"/>
        <end position="783"/>
    </location>
</feature>
<evidence type="ECO:0000313" key="2">
    <source>
        <dbReference type="EMBL" id="KAJ3649808.1"/>
    </source>
</evidence>
<feature type="compositionally biased region" description="Polar residues" evidence="1">
    <location>
        <begin position="1160"/>
        <end position="1172"/>
    </location>
</feature>
<feature type="region of interest" description="Disordered" evidence="1">
    <location>
        <begin position="297"/>
        <end position="413"/>
    </location>
</feature>
<dbReference type="InterPro" id="IPR029357">
    <property type="entry name" value="SPATA7"/>
</dbReference>
<evidence type="ECO:0000313" key="3">
    <source>
        <dbReference type="Proteomes" id="UP001168821"/>
    </source>
</evidence>
<feature type="compositionally biased region" description="Polar residues" evidence="1">
    <location>
        <begin position="632"/>
        <end position="651"/>
    </location>
</feature>
<feature type="region of interest" description="Disordered" evidence="1">
    <location>
        <begin position="137"/>
        <end position="189"/>
    </location>
</feature>
<name>A0AA38MB08_9CUCU</name>
<feature type="compositionally biased region" description="Basic and acidic residues" evidence="1">
    <location>
        <begin position="179"/>
        <end position="189"/>
    </location>
</feature>
<dbReference type="PANTHER" id="PTHR14917">
    <property type="entry name" value="SPERMATOGENESIS-ASSOCIATED PROTEIN 7"/>
    <property type="match status" value="1"/>
</dbReference>
<proteinExistence type="predicted"/>
<dbReference type="GO" id="GO:0005930">
    <property type="term" value="C:axoneme"/>
    <property type="evidence" value="ECO:0007669"/>
    <property type="project" value="TreeGrafter"/>
</dbReference>
<keyword evidence="3" id="KW-1185">Reference proteome</keyword>
<sequence>MTLSSCDLYFHMANHYKKIKKAKAVVDCSSPKGYNKKQCGCRVVKVPQCTPPPPPTCTSRSTSPYPSESRSSRPVVPTRFCEFQTRYSLPPTCKRQDFVPCRSNSRPASALGPLVTPILLQKRNDLSKHKVGKIRATKSITKEKKTEKKSDSASYTKQPMKTNKENQENEPNAENYTPKTEKVASGKEKTTMNGIMEPQDCEYAYFLLKITEDILRNNIYEDKELTILFQSHIDANKGRLDEDRMRAQIEELKRQLCLPLQRKDLCYCNKDVQASNCTYPNCQADCLCSNPCCPKQDKQTDKQVKENLPSLEERDEKPEMKEMDVDVSEPVKDTQQLDEIEEEPAQGKDENEEETKSCVCEESVTSGPEQNKQSVTSPISQGKGSPVSASRGTLDETVEAKQKESPKQEKTWADSHLGGIHSIHSVPETQEPLNELNGKGECTEPELCQQPPEKDPNEKNKLRKPPSKISYSPPCGTSVNSTYKMVPKDQKDRSQTVFYHLDNSQHCYCSVTLQKTALKIQVDDTNEEYVLVDGPVCMPRSMLESKTITVLIQNVSSIVLSSSETSGETQPEILSQVNLFQRSNGPLAANMDSISGQLQKQGNVGSNSSTKMEKECAKEPILKKAIKNYENQKSSLPSNNSQDEVSPNVQTREPSEREERPPATIQEESQHRKPLQDCGPKKCGAQLPTVCSAPCSVVLPTQTDISSAPKPDEMSNKDRTVSDVNFVEKKISSSLKKKVPSSEHGTGAQGSTGDDQVEAKKSSMSTGDGSDEKRSIHSTHAEDPVSGVGSSAVCEEKSSDILPGDAPSKKRYSDFAKKYHYLLVDASTSTSSCKVSSILKMPSKSHRDTPPQLLPSPLQLTPPQLPPPQSLSPTSPPPQTPPEVSPDESPRHSNAQNEYMLLLNEEYEADKVHLQSPLETVQHEEEEVEMPTTYNQPYVSEIKTESSEAPQPPPVTNIDYFKYPSISPGQDPNELTYPARRTSESINDRMSDIESFRRPSLMIEDEVRTVQPMESYSTTPTLLKKESPSMSSSVMLKPHEGLKVRYSMSRDVHDQPLGLVLQSPGNQEIMNKLDDLPSIDQDKSKDDNIAAINEKMKEFRKIEDDDNANRRFQITNPENFEIRRVSILDRGQEEEDEDKSKKKKSTCCGIGQKDKKKRSLMNNAPRESTNPT</sequence>